<accession>A0A562UMN8</accession>
<name>A0A562UMN8_9SPHN</name>
<dbReference type="RefSeq" id="WP_067598366.1">
    <property type="nucleotide sequence ID" value="NZ_CP015963.1"/>
</dbReference>
<dbReference type="STRING" id="476157.GCA_001663155_01099"/>
<dbReference type="Proteomes" id="UP000320547">
    <property type="component" value="Unassembled WGS sequence"/>
</dbReference>
<feature type="chain" id="PRO_5021816990" description="Carbohydrate binding protein with CBM9 domain" evidence="2">
    <location>
        <begin position="24"/>
        <end position="387"/>
    </location>
</feature>
<evidence type="ECO:0000313" key="3">
    <source>
        <dbReference type="EMBL" id="TWJ06879.1"/>
    </source>
</evidence>
<comment type="caution">
    <text evidence="3">The sequence shown here is derived from an EMBL/GenBank/DDBJ whole genome shotgun (WGS) entry which is preliminary data.</text>
</comment>
<dbReference type="SUPFAM" id="SSF49785">
    <property type="entry name" value="Galactose-binding domain-like"/>
    <property type="match status" value="1"/>
</dbReference>
<feature type="compositionally biased region" description="Low complexity" evidence="1">
    <location>
        <begin position="196"/>
        <end position="205"/>
    </location>
</feature>
<evidence type="ECO:0000313" key="4">
    <source>
        <dbReference type="Proteomes" id="UP000320547"/>
    </source>
</evidence>
<keyword evidence="4" id="KW-1185">Reference proteome</keyword>
<reference evidence="3 4" key="1">
    <citation type="submission" date="2019-07" db="EMBL/GenBank/DDBJ databases">
        <title>Genomic Encyclopedia of Archaeal and Bacterial Type Strains, Phase II (KMG-II): from individual species to whole genera.</title>
        <authorList>
            <person name="Goeker M."/>
        </authorList>
    </citation>
    <scope>NUCLEOTIDE SEQUENCE [LARGE SCALE GENOMIC DNA]</scope>
    <source>
        <strain evidence="3 4">ATCC BAA-2084</strain>
    </source>
</reference>
<organism evidence="3 4">
    <name type="scientific">Altererythrobacter ishigakiensis</name>
    <dbReference type="NCBI Taxonomy" id="476157"/>
    <lineage>
        <taxon>Bacteria</taxon>
        <taxon>Pseudomonadati</taxon>
        <taxon>Pseudomonadota</taxon>
        <taxon>Alphaproteobacteria</taxon>
        <taxon>Sphingomonadales</taxon>
        <taxon>Erythrobacteraceae</taxon>
        <taxon>Altererythrobacter</taxon>
    </lineage>
</organism>
<evidence type="ECO:0008006" key="5">
    <source>
        <dbReference type="Google" id="ProtNLM"/>
    </source>
</evidence>
<evidence type="ECO:0000256" key="1">
    <source>
        <dbReference type="SAM" id="MobiDB-lite"/>
    </source>
</evidence>
<dbReference type="OrthoDB" id="7561968at2"/>
<feature type="compositionally biased region" description="Pro residues" evidence="1">
    <location>
        <begin position="206"/>
        <end position="216"/>
    </location>
</feature>
<sequence>MWNPTIAVAALALIGLSAAPLSADQNVLAELDAQLPGTLVNDPTRLDWESYGSDLERSVVQDEAIPGGGVAIRFDIKRADEFIYAAGTNVPLTKAVRRGDTITIGFYARAIGAQADDGKGVLRVRFQQNAPPYPGFGEKTLSISNDWEWYEVTAEAEQTLRRQDGIVALHFGRTRQVLEIGQTIVVSGSGRIASDVPAAPTQPTAVPEPKPEPTPIPVVREEPLIPEALQGAGELLNDPRGSDWRVVGDMAAAEQREEPAIWLSRATRFTVSAPADDPGALSLAIPLNVSIEPGDNLLIAIAGRTEQAITSDRLARVDAKIDDLEPGRGNFAQAVFPLGEDWQLIRLRARSPRAYAPGSAELVLSFAGFAQIVDIGPVYVFRTAPTS</sequence>
<evidence type="ECO:0000256" key="2">
    <source>
        <dbReference type="SAM" id="SignalP"/>
    </source>
</evidence>
<keyword evidence="2" id="KW-0732">Signal</keyword>
<dbReference type="Gene3D" id="2.60.120.260">
    <property type="entry name" value="Galactose-binding domain-like"/>
    <property type="match status" value="1"/>
</dbReference>
<dbReference type="AlphaFoldDB" id="A0A562UMN8"/>
<dbReference type="InterPro" id="IPR008979">
    <property type="entry name" value="Galactose-bd-like_sf"/>
</dbReference>
<gene>
    <name evidence="3" type="ORF">JN10_2423</name>
</gene>
<dbReference type="EMBL" id="VLLK01000002">
    <property type="protein sequence ID" value="TWJ06879.1"/>
    <property type="molecule type" value="Genomic_DNA"/>
</dbReference>
<proteinExistence type="predicted"/>
<feature type="region of interest" description="Disordered" evidence="1">
    <location>
        <begin position="195"/>
        <end position="216"/>
    </location>
</feature>
<protein>
    <recommendedName>
        <fullName evidence="5">Carbohydrate binding protein with CBM9 domain</fullName>
    </recommendedName>
</protein>
<feature type="signal peptide" evidence="2">
    <location>
        <begin position="1"/>
        <end position="23"/>
    </location>
</feature>